<dbReference type="EMBL" id="JBCLYO010000028">
    <property type="protein sequence ID" value="KAL0077411.1"/>
    <property type="molecule type" value="Genomic_DNA"/>
</dbReference>
<reference evidence="2 3" key="1">
    <citation type="submission" date="2024-04" db="EMBL/GenBank/DDBJ databases">
        <title>Symmetric and asymmetric DNA N6-adenine methylation regulates different biological responses in Mucorales.</title>
        <authorList>
            <consortium name="Lawrence Berkeley National Laboratory"/>
            <person name="Lax C."/>
            <person name="Mondo S.J."/>
            <person name="Osorio-Concepcion M."/>
            <person name="Muszewska A."/>
            <person name="Corrochano-Luque M."/>
            <person name="Gutierrez G."/>
            <person name="Riley R."/>
            <person name="Lipzen A."/>
            <person name="Guo J."/>
            <person name="Hundley H."/>
            <person name="Amirebrahimi M."/>
            <person name="Ng V."/>
            <person name="Lorenzo-Gutierrez D."/>
            <person name="Binder U."/>
            <person name="Yang J."/>
            <person name="Song Y."/>
            <person name="Canovas D."/>
            <person name="Navarro E."/>
            <person name="Freitag M."/>
            <person name="Gabaldon T."/>
            <person name="Grigoriev I.V."/>
            <person name="Corrochano L.M."/>
            <person name="Nicolas F.E."/>
            <person name="Garre V."/>
        </authorList>
    </citation>
    <scope>NUCLEOTIDE SEQUENCE [LARGE SCALE GENOMIC DNA]</scope>
    <source>
        <strain evidence="2 3">L51</strain>
    </source>
</reference>
<comment type="caution">
    <text evidence="2">The sequence shown here is derived from an EMBL/GenBank/DDBJ whole genome shotgun (WGS) entry which is preliminary data.</text>
</comment>
<keyword evidence="1" id="KW-0812">Transmembrane</keyword>
<evidence type="ECO:0000313" key="2">
    <source>
        <dbReference type="EMBL" id="KAL0077411.1"/>
    </source>
</evidence>
<evidence type="ECO:0000313" key="3">
    <source>
        <dbReference type="Proteomes" id="UP001448207"/>
    </source>
</evidence>
<feature type="transmembrane region" description="Helical" evidence="1">
    <location>
        <begin position="74"/>
        <end position="97"/>
    </location>
</feature>
<dbReference type="Proteomes" id="UP001448207">
    <property type="component" value="Unassembled WGS sequence"/>
</dbReference>
<organism evidence="2 3">
    <name type="scientific">Phycomyces blakesleeanus</name>
    <dbReference type="NCBI Taxonomy" id="4837"/>
    <lineage>
        <taxon>Eukaryota</taxon>
        <taxon>Fungi</taxon>
        <taxon>Fungi incertae sedis</taxon>
        <taxon>Mucoromycota</taxon>
        <taxon>Mucoromycotina</taxon>
        <taxon>Mucoromycetes</taxon>
        <taxon>Mucorales</taxon>
        <taxon>Phycomycetaceae</taxon>
        <taxon>Phycomyces</taxon>
    </lineage>
</organism>
<sequence>MPFEGSAVDILQAVLTRNVPPAHTIRIGVPPVMSLMIDKLTRKVVDERYNSAYGLLEDLLECQRRMKCPDPAEVNCSLSFTLFTLITLNTLIFYFHFFK</sequence>
<keyword evidence="1" id="KW-1133">Transmembrane helix</keyword>
<name>A0ABR3AN83_PHYBL</name>
<gene>
    <name evidence="2" type="ORF">J3Q64DRAFT_1303546</name>
</gene>
<evidence type="ECO:0000256" key="1">
    <source>
        <dbReference type="SAM" id="Phobius"/>
    </source>
</evidence>
<keyword evidence="1" id="KW-0472">Membrane</keyword>
<protein>
    <submittedName>
        <fullName evidence="2">Uncharacterized protein</fullName>
    </submittedName>
</protein>
<accession>A0ABR3AN83</accession>
<proteinExistence type="predicted"/>
<keyword evidence="3" id="KW-1185">Reference proteome</keyword>